<organism evidence="1 2">
    <name type="scientific">Araneus ventricosus</name>
    <name type="common">Orbweaver spider</name>
    <name type="synonym">Epeira ventricosa</name>
    <dbReference type="NCBI Taxonomy" id="182803"/>
    <lineage>
        <taxon>Eukaryota</taxon>
        <taxon>Metazoa</taxon>
        <taxon>Ecdysozoa</taxon>
        <taxon>Arthropoda</taxon>
        <taxon>Chelicerata</taxon>
        <taxon>Arachnida</taxon>
        <taxon>Araneae</taxon>
        <taxon>Araneomorphae</taxon>
        <taxon>Entelegynae</taxon>
        <taxon>Araneoidea</taxon>
        <taxon>Araneidae</taxon>
        <taxon>Araneus</taxon>
    </lineage>
</organism>
<name>A0A4Y2M1X9_ARAVE</name>
<comment type="caution">
    <text evidence="1">The sequence shown here is derived from an EMBL/GenBank/DDBJ whole genome shotgun (WGS) entry which is preliminary data.</text>
</comment>
<sequence length="94" mass="11162">MQDLKSTIREENYEKFTTQGYFIIRRTFKFWSGTWSDMTIEQSLMKNMKAFGGLTRVRGVIDNVMARWKQEMTEFQHICVRTEKFCGVDLTSSD</sequence>
<dbReference type="Proteomes" id="UP000499080">
    <property type="component" value="Unassembled WGS sequence"/>
</dbReference>
<protein>
    <submittedName>
        <fullName evidence="1">Uncharacterized protein</fullName>
    </submittedName>
</protein>
<dbReference type="EMBL" id="BGPR01006656">
    <property type="protein sequence ID" value="GBN20769.1"/>
    <property type="molecule type" value="Genomic_DNA"/>
</dbReference>
<proteinExistence type="predicted"/>
<evidence type="ECO:0000313" key="1">
    <source>
        <dbReference type="EMBL" id="GBN20769.1"/>
    </source>
</evidence>
<gene>
    <name evidence="1" type="ORF">AVEN_104156_1</name>
</gene>
<evidence type="ECO:0000313" key="2">
    <source>
        <dbReference type="Proteomes" id="UP000499080"/>
    </source>
</evidence>
<reference evidence="1 2" key="1">
    <citation type="journal article" date="2019" name="Sci. Rep.">
        <title>Orb-weaving spider Araneus ventricosus genome elucidates the spidroin gene catalogue.</title>
        <authorList>
            <person name="Kono N."/>
            <person name="Nakamura H."/>
            <person name="Ohtoshi R."/>
            <person name="Moran D.A.P."/>
            <person name="Shinohara A."/>
            <person name="Yoshida Y."/>
            <person name="Fujiwara M."/>
            <person name="Mori M."/>
            <person name="Tomita M."/>
            <person name="Arakawa K."/>
        </authorList>
    </citation>
    <scope>NUCLEOTIDE SEQUENCE [LARGE SCALE GENOMIC DNA]</scope>
</reference>
<dbReference type="AlphaFoldDB" id="A0A4Y2M1X9"/>
<accession>A0A4Y2M1X9</accession>
<keyword evidence="2" id="KW-1185">Reference proteome</keyword>
<dbReference type="OrthoDB" id="6723241at2759"/>